<keyword evidence="1" id="KW-0812">Transmembrane</keyword>
<keyword evidence="3" id="KW-1185">Reference proteome</keyword>
<accession>M0LSA2</accession>
<protein>
    <submittedName>
        <fullName evidence="2">Membrane-bound metal-dependent hydrolase</fullName>
    </submittedName>
</protein>
<feature type="transmembrane region" description="Helical" evidence="1">
    <location>
        <begin position="78"/>
        <end position="101"/>
    </location>
</feature>
<gene>
    <name evidence="2" type="ORF">C446_11832</name>
</gene>
<keyword evidence="1" id="KW-1133">Transmembrane helix</keyword>
<evidence type="ECO:0000313" key="3">
    <source>
        <dbReference type="Proteomes" id="UP000011607"/>
    </source>
</evidence>
<dbReference type="Proteomes" id="UP000011607">
    <property type="component" value="Unassembled WGS sequence"/>
</dbReference>
<dbReference type="STRING" id="1227454.C446_11832"/>
<dbReference type="eggNOG" id="arCOG04664">
    <property type="taxonomic scope" value="Archaea"/>
</dbReference>
<keyword evidence="2" id="KW-0378">Hydrolase</keyword>
<keyword evidence="1" id="KW-0472">Membrane</keyword>
<dbReference type="RefSeq" id="WP_006673273.1">
    <property type="nucleotide sequence ID" value="NZ_AOMA01000116.1"/>
</dbReference>
<comment type="caution">
    <text evidence="2">The sequence shown here is derived from an EMBL/GenBank/DDBJ whole genome shotgun (WGS) entry which is preliminary data.</text>
</comment>
<feature type="transmembrane region" description="Helical" evidence="1">
    <location>
        <begin position="54"/>
        <end position="71"/>
    </location>
</feature>
<name>M0LSA2_9EURY</name>
<evidence type="ECO:0000256" key="1">
    <source>
        <dbReference type="SAM" id="Phobius"/>
    </source>
</evidence>
<sequence length="201" mass="21375">MMVTTHVLVGLVVALPVVFLAPDHAPAALAAGLVGGLFPDLDVVATHRKTLHHPVVAAFGAAAAVPLAVVVPTDATIALVTFLAAAALHCVGDLASCGIGARPWTNPPSNRAVYDHVRGQWVPPRRWVRYDGSPEDLAFASALAVPLLAVLEGPWTILVALLIAVSVGYTVTRKRLEDLARWGVRYLPPRLHVYVPDRYLA</sequence>
<dbReference type="AlphaFoldDB" id="M0LSA2"/>
<evidence type="ECO:0000313" key="2">
    <source>
        <dbReference type="EMBL" id="EMA36346.1"/>
    </source>
</evidence>
<feature type="transmembrane region" description="Helical" evidence="1">
    <location>
        <begin position="153"/>
        <end position="172"/>
    </location>
</feature>
<dbReference type="EMBL" id="AOMA01000116">
    <property type="protein sequence ID" value="EMA36346.1"/>
    <property type="molecule type" value="Genomic_DNA"/>
</dbReference>
<reference evidence="2 3" key="1">
    <citation type="journal article" date="2014" name="PLoS Genet.">
        <title>Phylogenetically driven sequencing of extremely halophilic archaea reveals strategies for static and dynamic osmo-response.</title>
        <authorList>
            <person name="Becker E.A."/>
            <person name="Seitzer P.M."/>
            <person name="Tritt A."/>
            <person name="Larsen D."/>
            <person name="Krusor M."/>
            <person name="Yao A.I."/>
            <person name="Wu D."/>
            <person name="Madern D."/>
            <person name="Eisen J.A."/>
            <person name="Darling A.E."/>
            <person name="Facciotti M.T."/>
        </authorList>
    </citation>
    <scope>NUCLEOTIDE SEQUENCE [LARGE SCALE GENOMIC DNA]</scope>
    <source>
        <strain evidence="2 3">JCM 10879</strain>
    </source>
</reference>
<proteinExistence type="predicted"/>
<dbReference type="GO" id="GO:0016787">
    <property type="term" value="F:hydrolase activity"/>
    <property type="evidence" value="ECO:0007669"/>
    <property type="project" value="UniProtKB-KW"/>
</dbReference>
<organism evidence="2 3">
    <name type="scientific">Halobiforma nitratireducens JCM 10879</name>
    <dbReference type="NCBI Taxonomy" id="1227454"/>
    <lineage>
        <taxon>Archaea</taxon>
        <taxon>Methanobacteriati</taxon>
        <taxon>Methanobacteriota</taxon>
        <taxon>Stenosarchaea group</taxon>
        <taxon>Halobacteria</taxon>
        <taxon>Halobacteriales</taxon>
        <taxon>Natrialbaceae</taxon>
        <taxon>Halobiforma</taxon>
    </lineage>
</organism>